<dbReference type="AlphaFoldDB" id="A0A4U0RZ84"/>
<dbReference type="InterPro" id="IPR050267">
    <property type="entry name" value="Anti-sigma-factor_SerPK"/>
</dbReference>
<keyword evidence="4" id="KW-0547">Nucleotide-binding</keyword>
<evidence type="ECO:0000256" key="2">
    <source>
        <dbReference type="SAM" id="MobiDB-lite"/>
    </source>
</evidence>
<dbReference type="PANTHER" id="PTHR35526">
    <property type="entry name" value="ANTI-SIGMA-F FACTOR RSBW-RELATED"/>
    <property type="match status" value="1"/>
</dbReference>
<proteinExistence type="predicted"/>
<dbReference type="PANTHER" id="PTHR35526:SF3">
    <property type="entry name" value="ANTI-SIGMA-F FACTOR RSBW"/>
    <property type="match status" value="1"/>
</dbReference>
<reference evidence="4 5" key="1">
    <citation type="submission" date="2019-04" db="EMBL/GenBank/DDBJ databases">
        <title>Streptomyces oryziradicis sp. nov., a novel actinomycete isolated from rhizosphere soil of rice (Oryza sativa L.).</title>
        <authorList>
            <person name="Li C."/>
        </authorList>
    </citation>
    <scope>NUCLEOTIDE SEQUENCE [LARGE SCALE GENOMIC DNA]</scope>
    <source>
        <strain evidence="4 5">NEAU-C40</strain>
    </source>
</reference>
<dbReference type="SUPFAM" id="SSF55874">
    <property type="entry name" value="ATPase domain of HSP90 chaperone/DNA topoisomerase II/histidine kinase"/>
    <property type="match status" value="1"/>
</dbReference>
<dbReference type="CDD" id="cd16936">
    <property type="entry name" value="HATPase_RsbW-like"/>
    <property type="match status" value="1"/>
</dbReference>
<dbReference type="RefSeq" id="WP_136729061.1">
    <property type="nucleotide sequence ID" value="NZ_SUMC01000069.1"/>
</dbReference>
<dbReference type="GO" id="GO:0004674">
    <property type="term" value="F:protein serine/threonine kinase activity"/>
    <property type="evidence" value="ECO:0007669"/>
    <property type="project" value="UniProtKB-KW"/>
</dbReference>
<dbReference type="Pfam" id="PF13581">
    <property type="entry name" value="HATPase_c_2"/>
    <property type="match status" value="1"/>
</dbReference>
<comment type="caution">
    <text evidence="4">The sequence shown here is derived from an EMBL/GenBank/DDBJ whole genome shotgun (WGS) entry which is preliminary data.</text>
</comment>
<evidence type="ECO:0000313" key="4">
    <source>
        <dbReference type="EMBL" id="TKA01732.1"/>
    </source>
</evidence>
<sequence length="135" mass="14395">MELPPATPHDACPPEVCVDFDGVAGCIAEAREAAVAFLRLHVPHARTTFRDDVLLVISELVTNAVRHAPGPLTLKLGLLPGGIGITVRDTSPSPPHSRTPDRTGGRGWPIVQSLARRVRVVPGPNGKTVHVELAW</sequence>
<evidence type="ECO:0000259" key="3">
    <source>
        <dbReference type="Pfam" id="PF13581"/>
    </source>
</evidence>
<keyword evidence="5" id="KW-1185">Reference proteome</keyword>
<dbReference type="OrthoDB" id="5184679at2"/>
<accession>A0A4U0RZ84</accession>
<gene>
    <name evidence="4" type="ORF">FCI23_40005</name>
</gene>
<dbReference type="GO" id="GO:0005524">
    <property type="term" value="F:ATP binding"/>
    <property type="evidence" value="ECO:0007669"/>
    <property type="project" value="UniProtKB-KW"/>
</dbReference>
<organism evidence="4 5">
    <name type="scientific">Actinacidiphila oryziradicis</name>
    <dbReference type="NCBI Taxonomy" id="2571141"/>
    <lineage>
        <taxon>Bacteria</taxon>
        <taxon>Bacillati</taxon>
        <taxon>Actinomycetota</taxon>
        <taxon>Actinomycetes</taxon>
        <taxon>Kitasatosporales</taxon>
        <taxon>Streptomycetaceae</taxon>
        <taxon>Actinacidiphila</taxon>
    </lineage>
</organism>
<dbReference type="Gene3D" id="3.30.565.10">
    <property type="entry name" value="Histidine kinase-like ATPase, C-terminal domain"/>
    <property type="match status" value="1"/>
</dbReference>
<dbReference type="InterPro" id="IPR003594">
    <property type="entry name" value="HATPase_dom"/>
</dbReference>
<keyword evidence="1" id="KW-0418">Kinase</keyword>
<dbReference type="InterPro" id="IPR036890">
    <property type="entry name" value="HATPase_C_sf"/>
</dbReference>
<feature type="domain" description="Histidine kinase/HSP90-like ATPase" evidence="3">
    <location>
        <begin position="28"/>
        <end position="130"/>
    </location>
</feature>
<dbReference type="EMBL" id="SUMC01000069">
    <property type="protein sequence ID" value="TKA01732.1"/>
    <property type="molecule type" value="Genomic_DNA"/>
</dbReference>
<evidence type="ECO:0000313" key="5">
    <source>
        <dbReference type="Proteomes" id="UP000305778"/>
    </source>
</evidence>
<protein>
    <submittedName>
        <fullName evidence="4">ATP-binding protein</fullName>
    </submittedName>
</protein>
<dbReference type="Proteomes" id="UP000305778">
    <property type="component" value="Unassembled WGS sequence"/>
</dbReference>
<evidence type="ECO:0000256" key="1">
    <source>
        <dbReference type="ARBA" id="ARBA00022527"/>
    </source>
</evidence>
<name>A0A4U0RZ84_9ACTN</name>
<keyword evidence="1" id="KW-0808">Transferase</keyword>
<keyword evidence="1" id="KW-0723">Serine/threonine-protein kinase</keyword>
<keyword evidence="4" id="KW-0067">ATP-binding</keyword>
<feature type="region of interest" description="Disordered" evidence="2">
    <location>
        <begin position="86"/>
        <end position="108"/>
    </location>
</feature>